<evidence type="ECO:0000313" key="2">
    <source>
        <dbReference type="Proteomes" id="UP000627781"/>
    </source>
</evidence>
<protein>
    <submittedName>
        <fullName evidence="1">Acetylglutamate kinase</fullName>
    </submittedName>
</protein>
<keyword evidence="1" id="KW-0418">Kinase</keyword>
<name>A0ABR8PYK9_9CLOT</name>
<accession>A0ABR8PYK9</accession>
<evidence type="ECO:0000313" key="1">
    <source>
        <dbReference type="EMBL" id="MBD7913247.1"/>
    </source>
</evidence>
<proteinExistence type="predicted"/>
<sequence>MNIVNTFRKLWEQHGFWTRSFIISTAEGTGDLELVTNRLFRNPADFAEVLKLFYGKEKANTFKNLLEQHLLIAADLVNAAKAESTETADETRKKWYKNARQIAYFLEDINPVWKKEDWQAMLFEHLKLVESEAVNRLGKQYAEDIKIFDSIENQALQMADEMSEGIMRQFKI</sequence>
<keyword evidence="1" id="KW-0808">Transferase</keyword>
<keyword evidence="2" id="KW-1185">Reference proteome</keyword>
<comment type="caution">
    <text evidence="1">The sequence shown here is derived from an EMBL/GenBank/DDBJ whole genome shotgun (WGS) entry which is preliminary data.</text>
</comment>
<dbReference type="EMBL" id="JACSRA010000040">
    <property type="protein sequence ID" value="MBD7913247.1"/>
    <property type="molecule type" value="Genomic_DNA"/>
</dbReference>
<gene>
    <name evidence="1" type="ORF">H9661_17990</name>
</gene>
<organism evidence="1 2">
    <name type="scientific">Clostridium cibarium</name>
    <dbReference type="NCBI Taxonomy" id="2762247"/>
    <lineage>
        <taxon>Bacteria</taxon>
        <taxon>Bacillati</taxon>
        <taxon>Bacillota</taxon>
        <taxon>Clostridia</taxon>
        <taxon>Eubacteriales</taxon>
        <taxon>Clostridiaceae</taxon>
        <taxon>Clostridium</taxon>
    </lineage>
</organism>
<dbReference type="Proteomes" id="UP000627781">
    <property type="component" value="Unassembled WGS sequence"/>
</dbReference>
<reference evidence="1 2" key="1">
    <citation type="submission" date="2020-08" db="EMBL/GenBank/DDBJ databases">
        <title>A Genomic Blueprint of the Chicken Gut Microbiome.</title>
        <authorList>
            <person name="Gilroy R."/>
            <person name="Ravi A."/>
            <person name="Getino M."/>
            <person name="Pursley I."/>
            <person name="Horton D.L."/>
            <person name="Alikhan N.-F."/>
            <person name="Baker D."/>
            <person name="Gharbi K."/>
            <person name="Hall N."/>
            <person name="Watson M."/>
            <person name="Adriaenssens E.M."/>
            <person name="Foster-Nyarko E."/>
            <person name="Jarju S."/>
            <person name="Secka A."/>
            <person name="Antonio M."/>
            <person name="Oren A."/>
            <person name="Chaudhuri R."/>
            <person name="La Ragione R.M."/>
            <person name="Hildebrand F."/>
            <person name="Pallen M.J."/>
        </authorList>
    </citation>
    <scope>NUCLEOTIDE SEQUENCE [LARGE SCALE GENOMIC DNA]</scope>
    <source>
        <strain evidence="1 2">Sa3CVN1</strain>
    </source>
</reference>
<dbReference type="GO" id="GO:0016301">
    <property type="term" value="F:kinase activity"/>
    <property type="evidence" value="ECO:0007669"/>
    <property type="project" value="UniProtKB-KW"/>
</dbReference>